<dbReference type="SUPFAM" id="SSF103473">
    <property type="entry name" value="MFS general substrate transporter"/>
    <property type="match status" value="1"/>
</dbReference>
<evidence type="ECO:0000256" key="2">
    <source>
        <dbReference type="ARBA" id="ARBA00022448"/>
    </source>
</evidence>
<keyword evidence="9" id="KW-1185">Reference proteome</keyword>
<dbReference type="InterPro" id="IPR020846">
    <property type="entry name" value="MFS_dom"/>
</dbReference>
<dbReference type="Gene3D" id="1.20.1250.20">
    <property type="entry name" value="MFS general substrate transporter like domains"/>
    <property type="match status" value="2"/>
</dbReference>
<name>A0ABR4CD04_9HELO</name>
<dbReference type="Pfam" id="PF07690">
    <property type="entry name" value="MFS_1"/>
    <property type="match status" value="1"/>
</dbReference>
<feature type="transmembrane region" description="Helical" evidence="6">
    <location>
        <begin position="38"/>
        <end position="55"/>
    </location>
</feature>
<organism evidence="8 9">
    <name type="scientific">Oculimacula yallundae</name>
    <dbReference type="NCBI Taxonomy" id="86028"/>
    <lineage>
        <taxon>Eukaryota</taxon>
        <taxon>Fungi</taxon>
        <taxon>Dikarya</taxon>
        <taxon>Ascomycota</taxon>
        <taxon>Pezizomycotina</taxon>
        <taxon>Leotiomycetes</taxon>
        <taxon>Helotiales</taxon>
        <taxon>Ploettnerulaceae</taxon>
        <taxon>Oculimacula</taxon>
    </lineage>
</organism>
<comment type="subcellular location">
    <subcellularLocation>
        <location evidence="1">Membrane</location>
        <topology evidence="1">Multi-pass membrane protein</topology>
    </subcellularLocation>
</comment>
<dbReference type="PANTHER" id="PTHR43791">
    <property type="entry name" value="PERMEASE-RELATED"/>
    <property type="match status" value="1"/>
</dbReference>
<dbReference type="InterPro" id="IPR011701">
    <property type="entry name" value="MFS"/>
</dbReference>
<keyword evidence="5 6" id="KW-0472">Membrane</keyword>
<sequence>MEKQEVVRTAAWTSDTTSEPRISDVDYSAEERRVRRKVDMTVLPLLFFGLLVFQLDRMNLGSALTAGFGTDVGINQSTVNLGNQLMFAGIVLLEIPSQMILQKLGPRIYLPMQVLVFGIIAIMQCLIKNRIGFLLVKSFLGISEAGYIPGGIFTISTWYTRKERAKRVALFFFGMFGGNALSPLLASGILQLEGKLGLRGWQWIFILEGIFTIIIAASLLLLLPGSPEHPTPLFFSRGLIHITPADSLILQQRIADETLGRVYCSQHEKITPAIVWKTVCHWQRWPHFFATSLVFSTWSPLTTYHPSIIMSLGFNRISANALASVGPFMALAVLFFFSYLSDHTNRRGLVVFIAIICYLVTLIVARITIRHASNWGRWGIWTAVNAFSVGYHPAHNTWMQLNCSDPAERSVSIALWVMFANTGVMYGTQYFQGKDKQLYQTGLTIMISVVSMGAVLVVAHECIYWWWNRKLVSDNQAEEDERKHAPLYVM</sequence>
<accession>A0ABR4CD04</accession>
<feature type="transmembrane region" description="Helical" evidence="6">
    <location>
        <begin position="413"/>
        <end position="431"/>
    </location>
</feature>
<feature type="domain" description="Major facilitator superfamily (MFS) profile" evidence="7">
    <location>
        <begin position="42"/>
        <end position="490"/>
    </location>
</feature>
<evidence type="ECO:0000256" key="3">
    <source>
        <dbReference type="ARBA" id="ARBA00022692"/>
    </source>
</evidence>
<keyword evidence="3 6" id="KW-0812">Transmembrane</keyword>
<feature type="transmembrane region" description="Helical" evidence="6">
    <location>
        <begin position="201"/>
        <end position="223"/>
    </location>
</feature>
<evidence type="ECO:0000313" key="8">
    <source>
        <dbReference type="EMBL" id="KAL2067814.1"/>
    </source>
</evidence>
<protein>
    <recommendedName>
        <fullName evidence="7">Major facilitator superfamily (MFS) profile domain-containing protein</fullName>
    </recommendedName>
</protein>
<reference evidence="8 9" key="1">
    <citation type="journal article" date="2024" name="Commun. Biol.">
        <title>Comparative genomic analysis of thermophilic fungi reveals convergent evolutionary adaptations and gene losses.</title>
        <authorList>
            <person name="Steindorff A.S."/>
            <person name="Aguilar-Pontes M.V."/>
            <person name="Robinson A.J."/>
            <person name="Andreopoulos B."/>
            <person name="LaButti K."/>
            <person name="Kuo A."/>
            <person name="Mondo S."/>
            <person name="Riley R."/>
            <person name="Otillar R."/>
            <person name="Haridas S."/>
            <person name="Lipzen A."/>
            <person name="Grimwood J."/>
            <person name="Schmutz J."/>
            <person name="Clum A."/>
            <person name="Reid I.D."/>
            <person name="Moisan M.C."/>
            <person name="Butler G."/>
            <person name="Nguyen T.T.M."/>
            <person name="Dewar K."/>
            <person name="Conant G."/>
            <person name="Drula E."/>
            <person name="Henrissat B."/>
            <person name="Hansel C."/>
            <person name="Singer S."/>
            <person name="Hutchinson M.I."/>
            <person name="de Vries R.P."/>
            <person name="Natvig D.O."/>
            <person name="Powell A.J."/>
            <person name="Tsang A."/>
            <person name="Grigoriev I.V."/>
        </authorList>
    </citation>
    <scope>NUCLEOTIDE SEQUENCE [LARGE SCALE GENOMIC DNA]</scope>
    <source>
        <strain evidence="8 9">CBS 494.80</strain>
    </source>
</reference>
<feature type="transmembrane region" description="Helical" evidence="6">
    <location>
        <begin position="108"/>
        <end position="127"/>
    </location>
</feature>
<comment type="caution">
    <text evidence="8">The sequence shown here is derived from an EMBL/GenBank/DDBJ whole genome shotgun (WGS) entry which is preliminary data.</text>
</comment>
<dbReference type="EMBL" id="JAZHXI010000009">
    <property type="protein sequence ID" value="KAL2067814.1"/>
    <property type="molecule type" value="Genomic_DNA"/>
</dbReference>
<gene>
    <name evidence="8" type="ORF">VTL71DRAFT_15910</name>
</gene>
<evidence type="ECO:0000256" key="1">
    <source>
        <dbReference type="ARBA" id="ARBA00004141"/>
    </source>
</evidence>
<feature type="transmembrane region" description="Helical" evidence="6">
    <location>
        <begin position="375"/>
        <end position="393"/>
    </location>
</feature>
<evidence type="ECO:0000256" key="4">
    <source>
        <dbReference type="ARBA" id="ARBA00022989"/>
    </source>
</evidence>
<dbReference type="PROSITE" id="PS50850">
    <property type="entry name" value="MFS"/>
    <property type="match status" value="1"/>
</dbReference>
<evidence type="ECO:0000259" key="7">
    <source>
        <dbReference type="PROSITE" id="PS50850"/>
    </source>
</evidence>
<feature type="transmembrane region" description="Helical" evidence="6">
    <location>
        <begin position="443"/>
        <end position="467"/>
    </location>
</feature>
<feature type="transmembrane region" description="Helical" evidence="6">
    <location>
        <begin position="317"/>
        <end position="337"/>
    </location>
</feature>
<feature type="transmembrane region" description="Helical" evidence="6">
    <location>
        <begin position="349"/>
        <end position="368"/>
    </location>
</feature>
<dbReference type="Proteomes" id="UP001595075">
    <property type="component" value="Unassembled WGS sequence"/>
</dbReference>
<dbReference type="InterPro" id="IPR036259">
    <property type="entry name" value="MFS_trans_sf"/>
</dbReference>
<keyword evidence="2" id="KW-0813">Transport</keyword>
<proteinExistence type="predicted"/>
<evidence type="ECO:0000256" key="6">
    <source>
        <dbReference type="SAM" id="Phobius"/>
    </source>
</evidence>
<dbReference type="PANTHER" id="PTHR43791:SF32">
    <property type="entry name" value="MAJOR FACILITATOR SUPERFAMILY (MFS) PROFILE DOMAIN-CONTAINING PROTEIN"/>
    <property type="match status" value="1"/>
</dbReference>
<feature type="transmembrane region" description="Helical" evidence="6">
    <location>
        <begin position="168"/>
        <end position="189"/>
    </location>
</feature>
<keyword evidence="4 6" id="KW-1133">Transmembrane helix</keyword>
<evidence type="ECO:0000256" key="5">
    <source>
        <dbReference type="ARBA" id="ARBA00023136"/>
    </source>
</evidence>
<evidence type="ECO:0000313" key="9">
    <source>
        <dbReference type="Proteomes" id="UP001595075"/>
    </source>
</evidence>